<dbReference type="EMBL" id="JALXSQ010000026">
    <property type="protein sequence ID" value="MCT2043124.1"/>
    <property type="molecule type" value="Genomic_DNA"/>
</dbReference>
<protein>
    <submittedName>
        <fullName evidence="3">DUF1624 domain-containing protein</fullName>
    </submittedName>
</protein>
<feature type="transmembrane region" description="Helical" evidence="1">
    <location>
        <begin position="137"/>
        <end position="156"/>
    </location>
</feature>
<comment type="caution">
    <text evidence="3">The sequence shown here is derived from an EMBL/GenBank/DDBJ whole genome shotgun (WGS) entry which is preliminary data.</text>
</comment>
<evidence type="ECO:0000256" key="1">
    <source>
        <dbReference type="SAM" id="Phobius"/>
    </source>
</evidence>
<organism evidence="3 4">
    <name type="scientific">Pseudoclavibacter albus</name>
    <dbReference type="NCBI Taxonomy" id="272241"/>
    <lineage>
        <taxon>Bacteria</taxon>
        <taxon>Bacillati</taxon>
        <taxon>Actinomycetota</taxon>
        <taxon>Actinomycetes</taxon>
        <taxon>Micrococcales</taxon>
        <taxon>Microbacteriaceae</taxon>
        <taxon>Pseudoclavibacter</taxon>
    </lineage>
</organism>
<dbReference type="RefSeq" id="WP_260104385.1">
    <property type="nucleotide sequence ID" value="NZ_JALXSQ010000026.1"/>
</dbReference>
<feature type="transmembrane region" description="Helical" evidence="1">
    <location>
        <begin position="228"/>
        <end position="252"/>
    </location>
</feature>
<name>A0ABT2HXT9_9MICO</name>
<keyword evidence="1" id="KW-0812">Transmembrane</keyword>
<sequence>MPAALPDSTAAAPVESTEALAVPTPRRDPFAKLKKLVNPPRIVGLDVARALAILGMMAAHMGVAPELVWADPSTWGGICHGAPAILFAFLAGISFALMSGGQRMPAAEELPTIRLKLLVRAAVIFAIGVLLEMLGTWVAVILPSFAVFYGALLPALNWKPRKLAGWAVGIALVGPALSSILGNFSLQTGGAGLSLAIFGLYSLTTWLPMMMLGLAVGRLGVSRARVQGVMIGAGAASMAVSLGIAAVAMAVLGPLGSGSSPLGGSSLDASDSILSSGSGSDPNSWFTKYCAMSPDERAAAFASSGGTVPNDSRANGPGVTDGWAGMIEQFPPDVVSGEAMLRFLDIAPHSGGTLEMLHLGGFAAIVTGLCLLVGSRLRWSMVPLSALGSMPLTSYSIHVLVIWVIAGPMGFVQDNLIYAVTAFSLMIACLLWAMWRGQGPLERLTATLARKAAGVAASRPAH</sequence>
<reference evidence="3 4" key="1">
    <citation type="submission" date="2022-04" db="EMBL/GenBank/DDBJ databases">
        <title>Human microbiome associated bacterial genomes.</title>
        <authorList>
            <person name="Sandstrom S."/>
            <person name="Salamzade R."/>
            <person name="Kalan L.R."/>
        </authorList>
    </citation>
    <scope>NUCLEOTIDE SEQUENCE [LARGE SCALE GENOMIC DNA]</scope>
    <source>
        <strain evidence="4">p3-SID1799</strain>
    </source>
</reference>
<feature type="transmembrane region" description="Helical" evidence="1">
    <location>
        <begin position="356"/>
        <end position="374"/>
    </location>
</feature>
<feature type="transmembrane region" description="Helical" evidence="1">
    <location>
        <begin position="113"/>
        <end position="131"/>
    </location>
</feature>
<evidence type="ECO:0000259" key="2">
    <source>
        <dbReference type="Pfam" id="PF07786"/>
    </source>
</evidence>
<feature type="domain" description="Heparan-alpha-glucosaminide N-acetyltransferase catalytic" evidence="2">
    <location>
        <begin position="41"/>
        <end position="223"/>
    </location>
</feature>
<feature type="transmembrane region" description="Helical" evidence="1">
    <location>
        <begin position="75"/>
        <end position="101"/>
    </location>
</feature>
<evidence type="ECO:0000313" key="3">
    <source>
        <dbReference type="EMBL" id="MCT2043124.1"/>
    </source>
</evidence>
<feature type="transmembrane region" description="Helical" evidence="1">
    <location>
        <begin position="417"/>
        <end position="435"/>
    </location>
</feature>
<feature type="transmembrane region" description="Helical" evidence="1">
    <location>
        <begin position="386"/>
        <end position="405"/>
    </location>
</feature>
<dbReference type="Proteomes" id="UP001525379">
    <property type="component" value="Unassembled WGS sequence"/>
</dbReference>
<dbReference type="InterPro" id="IPR012429">
    <property type="entry name" value="HGSNAT_cat"/>
</dbReference>
<keyword evidence="1" id="KW-0472">Membrane</keyword>
<keyword evidence="1" id="KW-1133">Transmembrane helix</keyword>
<gene>
    <name evidence="3" type="ORF">M3D15_07240</name>
</gene>
<feature type="transmembrane region" description="Helical" evidence="1">
    <location>
        <begin position="42"/>
        <end position="63"/>
    </location>
</feature>
<accession>A0ABT2HXT9</accession>
<proteinExistence type="predicted"/>
<feature type="transmembrane region" description="Helical" evidence="1">
    <location>
        <begin position="163"/>
        <end position="181"/>
    </location>
</feature>
<dbReference type="Pfam" id="PF07786">
    <property type="entry name" value="HGSNAT_cat"/>
    <property type="match status" value="1"/>
</dbReference>
<keyword evidence="4" id="KW-1185">Reference proteome</keyword>
<evidence type="ECO:0000313" key="4">
    <source>
        <dbReference type="Proteomes" id="UP001525379"/>
    </source>
</evidence>
<feature type="transmembrane region" description="Helical" evidence="1">
    <location>
        <begin position="193"/>
        <end position="216"/>
    </location>
</feature>